<sequence>MTSSRPLPTVGRPTSRGRNFGNKQSEGRSLPSMEWKLFLNAYAFHEIIVGVLCAIFRTCDLCLIDVHLSNCLSLHDSLRNQLFTRDAKLEQSCFDLKCWHDIVDITSLLVDSFSSWTPMWGMIPSNFLYSCVGKFLVKKVEGYLCSLIEDLLDKSIRRIVETYSYMIPFFDTFVIALNGIAPFENYFLNVKNRLENPCDENI</sequence>
<reference evidence="2" key="1">
    <citation type="journal article" date="2023" name="Nat. Plants">
        <title>Single-cell RNA sequencing provides a high-resolution roadmap for understanding the multicellular compartmentation of specialized metabolism.</title>
        <authorList>
            <person name="Sun S."/>
            <person name="Shen X."/>
            <person name="Li Y."/>
            <person name="Li Y."/>
            <person name="Wang S."/>
            <person name="Li R."/>
            <person name="Zhang H."/>
            <person name="Shen G."/>
            <person name="Guo B."/>
            <person name="Wei J."/>
            <person name="Xu J."/>
            <person name="St-Pierre B."/>
            <person name="Chen S."/>
            <person name="Sun C."/>
        </authorList>
    </citation>
    <scope>NUCLEOTIDE SEQUENCE [LARGE SCALE GENOMIC DNA]</scope>
</reference>
<dbReference type="Proteomes" id="UP001060085">
    <property type="component" value="Linkage Group LG07"/>
</dbReference>
<evidence type="ECO:0000313" key="1">
    <source>
        <dbReference type="EMBL" id="KAI5652896.1"/>
    </source>
</evidence>
<organism evidence="1 2">
    <name type="scientific">Catharanthus roseus</name>
    <name type="common">Madagascar periwinkle</name>
    <name type="synonym">Vinca rosea</name>
    <dbReference type="NCBI Taxonomy" id="4058"/>
    <lineage>
        <taxon>Eukaryota</taxon>
        <taxon>Viridiplantae</taxon>
        <taxon>Streptophyta</taxon>
        <taxon>Embryophyta</taxon>
        <taxon>Tracheophyta</taxon>
        <taxon>Spermatophyta</taxon>
        <taxon>Magnoliopsida</taxon>
        <taxon>eudicotyledons</taxon>
        <taxon>Gunneridae</taxon>
        <taxon>Pentapetalae</taxon>
        <taxon>asterids</taxon>
        <taxon>lamiids</taxon>
        <taxon>Gentianales</taxon>
        <taxon>Apocynaceae</taxon>
        <taxon>Rauvolfioideae</taxon>
        <taxon>Vinceae</taxon>
        <taxon>Catharanthinae</taxon>
        <taxon>Catharanthus</taxon>
    </lineage>
</organism>
<name>A0ACB9ZX45_CATRO</name>
<proteinExistence type="predicted"/>
<protein>
    <submittedName>
        <fullName evidence="1">Uncharacterized protein</fullName>
    </submittedName>
</protein>
<dbReference type="EMBL" id="CM044707">
    <property type="protein sequence ID" value="KAI5652896.1"/>
    <property type="molecule type" value="Genomic_DNA"/>
</dbReference>
<comment type="caution">
    <text evidence="1">The sequence shown here is derived from an EMBL/GenBank/DDBJ whole genome shotgun (WGS) entry which is preliminary data.</text>
</comment>
<keyword evidence="2" id="KW-1185">Reference proteome</keyword>
<accession>A0ACB9ZX45</accession>
<gene>
    <name evidence="1" type="ORF">M9H77_30083</name>
</gene>
<evidence type="ECO:0000313" key="2">
    <source>
        <dbReference type="Proteomes" id="UP001060085"/>
    </source>
</evidence>